<comment type="similarity">
    <text evidence="7">Belongs to the drug/metabolite transporter (DMT) superfamily. Small multidrug resistance (SMR) (TC 2.A.7.1) family.</text>
</comment>
<dbReference type="RefSeq" id="WP_193529275.1">
    <property type="nucleotide sequence ID" value="NZ_JADCJZ010000001.1"/>
</dbReference>
<keyword evidence="3" id="KW-1003">Cell membrane</keyword>
<dbReference type="InterPro" id="IPR037185">
    <property type="entry name" value="EmrE-like"/>
</dbReference>
<keyword evidence="10" id="KW-1185">Reference proteome</keyword>
<dbReference type="InterPro" id="IPR000390">
    <property type="entry name" value="Small_drug/metabolite_transptr"/>
</dbReference>
<evidence type="ECO:0000256" key="4">
    <source>
        <dbReference type="ARBA" id="ARBA00022692"/>
    </source>
</evidence>
<feature type="transmembrane region" description="Helical" evidence="8">
    <location>
        <begin position="33"/>
        <end position="50"/>
    </location>
</feature>
<evidence type="ECO:0000256" key="8">
    <source>
        <dbReference type="SAM" id="Phobius"/>
    </source>
</evidence>
<sequence>MDWVILVVSGAMEAVWAHALDRSEGFSQPVPSIVFLVALAASMLGLSHAVRTIPLGTAYAVWVGIGAALTVAWGVVSGAESFSWAKILLIAGLVACVVGLKLVGETH</sequence>
<dbReference type="InterPro" id="IPR045324">
    <property type="entry name" value="Small_multidrug_res"/>
</dbReference>
<reference evidence="9 10" key="1">
    <citation type="submission" date="2020-10" db="EMBL/GenBank/DDBJ databases">
        <title>ChiBAC.</title>
        <authorList>
            <person name="Zenner C."/>
            <person name="Hitch T.C.A."/>
            <person name="Clavel T."/>
        </authorList>
    </citation>
    <scope>NUCLEOTIDE SEQUENCE [LARGE SCALE GENOMIC DNA]</scope>
    <source>
        <strain evidence="9 10">DSM 107455</strain>
    </source>
</reference>
<evidence type="ECO:0000256" key="5">
    <source>
        <dbReference type="ARBA" id="ARBA00022989"/>
    </source>
</evidence>
<gene>
    <name evidence="9" type="ORF">INF26_03240</name>
</gene>
<dbReference type="Gene3D" id="1.10.3730.20">
    <property type="match status" value="1"/>
</dbReference>
<evidence type="ECO:0000256" key="7">
    <source>
        <dbReference type="RuleBase" id="RU003942"/>
    </source>
</evidence>
<comment type="subcellular location">
    <subcellularLocation>
        <location evidence="1 7">Cell membrane</location>
        <topology evidence="1 7">Multi-pass membrane protein</topology>
    </subcellularLocation>
</comment>
<evidence type="ECO:0000256" key="1">
    <source>
        <dbReference type="ARBA" id="ARBA00004651"/>
    </source>
</evidence>
<dbReference type="Proteomes" id="UP001194273">
    <property type="component" value="Unassembled WGS sequence"/>
</dbReference>
<protein>
    <submittedName>
        <fullName evidence="9">Multidrug efflux SMR transporter</fullName>
    </submittedName>
</protein>
<evidence type="ECO:0000256" key="2">
    <source>
        <dbReference type="ARBA" id="ARBA00022448"/>
    </source>
</evidence>
<organism evidence="9 10">
    <name type="scientific">Thermophilibacter gallinarum</name>
    <dbReference type="NCBI Taxonomy" id="2779357"/>
    <lineage>
        <taxon>Bacteria</taxon>
        <taxon>Bacillati</taxon>
        <taxon>Actinomycetota</taxon>
        <taxon>Coriobacteriia</taxon>
        <taxon>Coriobacteriales</taxon>
        <taxon>Atopobiaceae</taxon>
        <taxon>Thermophilibacter</taxon>
    </lineage>
</organism>
<accession>A0ABR9QT21</accession>
<evidence type="ECO:0000313" key="9">
    <source>
        <dbReference type="EMBL" id="MBE5023867.1"/>
    </source>
</evidence>
<dbReference type="PANTHER" id="PTHR30561">
    <property type="entry name" value="SMR FAMILY PROTON-DEPENDENT DRUG EFFLUX TRANSPORTER SUGE"/>
    <property type="match status" value="1"/>
</dbReference>
<proteinExistence type="inferred from homology"/>
<keyword evidence="2" id="KW-0813">Transport</keyword>
<keyword evidence="6 8" id="KW-0472">Membrane</keyword>
<comment type="caution">
    <text evidence="9">The sequence shown here is derived from an EMBL/GenBank/DDBJ whole genome shotgun (WGS) entry which is preliminary data.</text>
</comment>
<dbReference type="SUPFAM" id="SSF103481">
    <property type="entry name" value="Multidrug resistance efflux transporter EmrE"/>
    <property type="match status" value="1"/>
</dbReference>
<keyword evidence="5 8" id="KW-1133">Transmembrane helix</keyword>
<evidence type="ECO:0000256" key="3">
    <source>
        <dbReference type="ARBA" id="ARBA00022475"/>
    </source>
</evidence>
<feature type="transmembrane region" description="Helical" evidence="8">
    <location>
        <begin position="82"/>
        <end position="103"/>
    </location>
</feature>
<dbReference type="Pfam" id="PF00893">
    <property type="entry name" value="Multi_Drug_Res"/>
    <property type="match status" value="1"/>
</dbReference>
<dbReference type="PANTHER" id="PTHR30561:SF0">
    <property type="entry name" value="GUANIDINIUM EXPORTER"/>
    <property type="match status" value="1"/>
</dbReference>
<dbReference type="EMBL" id="JADCJZ010000001">
    <property type="protein sequence ID" value="MBE5023867.1"/>
    <property type="molecule type" value="Genomic_DNA"/>
</dbReference>
<keyword evidence="4 7" id="KW-0812">Transmembrane</keyword>
<evidence type="ECO:0000256" key="6">
    <source>
        <dbReference type="ARBA" id="ARBA00023136"/>
    </source>
</evidence>
<feature type="transmembrane region" description="Helical" evidence="8">
    <location>
        <begin position="57"/>
        <end position="76"/>
    </location>
</feature>
<evidence type="ECO:0000313" key="10">
    <source>
        <dbReference type="Proteomes" id="UP001194273"/>
    </source>
</evidence>
<name>A0ABR9QT21_9ACTN</name>